<feature type="transmembrane region" description="Helical" evidence="1">
    <location>
        <begin position="102"/>
        <end position="121"/>
    </location>
</feature>
<reference evidence="3" key="2">
    <citation type="submission" date="2020-10" db="UniProtKB">
        <authorList>
            <consortium name="WormBaseParasite"/>
        </authorList>
    </citation>
    <scope>IDENTIFICATION</scope>
</reference>
<protein>
    <submittedName>
        <fullName evidence="3">DUF3159 domain-containing protein</fullName>
    </submittedName>
</protein>
<feature type="transmembrane region" description="Helical" evidence="1">
    <location>
        <begin position="53"/>
        <end position="81"/>
    </location>
</feature>
<accession>A0A7E4W1B4</accession>
<name>A0A7E4W1B4_PANRE</name>
<proteinExistence type="predicted"/>
<dbReference type="Proteomes" id="UP000492821">
    <property type="component" value="Unassembled WGS sequence"/>
</dbReference>
<feature type="transmembrane region" description="Helical" evidence="1">
    <location>
        <begin position="133"/>
        <end position="156"/>
    </location>
</feature>
<sequence>MSSIESVCGSDEVSNISSIKKEKKDPDSELIKSILRIASDGAFHYEFYVEHGIRMACMLAATVVIGLHYPAALRFIVPYAVYTMMRIVGRGYKLESMVFHNLLLYIPSVFFMLFTAIDYCIRPAAKHTSALCQIGMFCTLMIAVFVHMFGLSMAYKGILGKKYRAELKKETLRNSKLFDRNCFIVLFFYSVTINLPWYVINIPMICNASKPLDGFTIPMVVLGLIPVFIGIACLVKSVFYRFRKPKTSPKSDEALLSNNGDNLESIV</sequence>
<feature type="transmembrane region" description="Helical" evidence="1">
    <location>
        <begin position="219"/>
        <end position="240"/>
    </location>
</feature>
<evidence type="ECO:0000256" key="1">
    <source>
        <dbReference type="SAM" id="Phobius"/>
    </source>
</evidence>
<keyword evidence="1" id="KW-0472">Membrane</keyword>
<evidence type="ECO:0000313" key="3">
    <source>
        <dbReference type="WBParaSite" id="Pan_g5727.t1"/>
    </source>
</evidence>
<dbReference type="WBParaSite" id="Pan_g5727.t1">
    <property type="protein sequence ID" value="Pan_g5727.t1"/>
    <property type="gene ID" value="Pan_g5727"/>
</dbReference>
<feature type="transmembrane region" description="Helical" evidence="1">
    <location>
        <begin position="177"/>
        <end position="199"/>
    </location>
</feature>
<reference evidence="2" key="1">
    <citation type="journal article" date="2013" name="Genetics">
        <title>The draft genome and transcriptome of Panagrellus redivivus are shaped by the harsh demands of a free-living lifestyle.</title>
        <authorList>
            <person name="Srinivasan J."/>
            <person name="Dillman A.R."/>
            <person name="Macchietto M.G."/>
            <person name="Heikkinen L."/>
            <person name="Lakso M."/>
            <person name="Fracchia K.M."/>
            <person name="Antoshechkin I."/>
            <person name="Mortazavi A."/>
            <person name="Wong G."/>
            <person name="Sternberg P.W."/>
        </authorList>
    </citation>
    <scope>NUCLEOTIDE SEQUENCE [LARGE SCALE GENOMIC DNA]</scope>
    <source>
        <strain evidence="2">MT8872</strain>
    </source>
</reference>
<organism evidence="2 3">
    <name type="scientific">Panagrellus redivivus</name>
    <name type="common">Microworm</name>
    <dbReference type="NCBI Taxonomy" id="6233"/>
    <lineage>
        <taxon>Eukaryota</taxon>
        <taxon>Metazoa</taxon>
        <taxon>Ecdysozoa</taxon>
        <taxon>Nematoda</taxon>
        <taxon>Chromadorea</taxon>
        <taxon>Rhabditida</taxon>
        <taxon>Tylenchina</taxon>
        <taxon>Panagrolaimomorpha</taxon>
        <taxon>Panagrolaimoidea</taxon>
        <taxon>Panagrolaimidae</taxon>
        <taxon>Panagrellus</taxon>
    </lineage>
</organism>
<keyword evidence="2" id="KW-1185">Reference proteome</keyword>
<dbReference type="AlphaFoldDB" id="A0A7E4W1B4"/>
<keyword evidence="1" id="KW-0812">Transmembrane</keyword>
<evidence type="ECO:0000313" key="2">
    <source>
        <dbReference type="Proteomes" id="UP000492821"/>
    </source>
</evidence>
<keyword evidence="1" id="KW-1133">Transmembrane helix</keyword>